<dbReference type="RefSeq" id="WP_058283242.1">
    <property type="nucleotide sequence ID" value="NZ_CYUD01000012.1"/>
</dbReference>
<protein>
    <submittedName>
        <fullName evidence="3">3-oxoadipate enol-lactonase 2</fullName>
        <ecNumber evidence="3">3.1.1.24</ecNumber>
    </submittedName>
</protein>
<dbReference type="PRINTS" id="PR00111">
    <property type="entry name" value="ABHYDROLASE"/>
</dbReference>
<keyword evidence="4" id="KW-1185">Reference proteome</keyword>
<dbReference type="GO" id="GO:0042952">
    <property type="term" value="P:beta-ketoadipate pathway"/>
    <property type="evidence" value="ECO:0007669"/>
    <property type="project" value="InterPro"/>
</dbReference>
<gene>
    <name evidence="3" type="primary">catD_4</name>
    <name evidence="3" type="ORF">RUE5091_03584</name>
</gene>
<evidence type="ECO:0000256" key="1">
    <source>
        <dbReference type="ARBA" id="ARBA00022801"/>
    </source>
</evidence>
<reference evidence="4" key="1">
    <citation type="submission" date="2015-09" db="EMBL/GenBank/DDBJ databases">
        <authorList>
            <person name="Rodrigo-Torres L."/>
            <person name="Arahal D.R."/>
        </authorList>
    </citation>
    <scope>NUCLEOTIDE SEQUENCE [LARGE SCALE GENOMIC DNA]</scope>
    <source>
        <strain evidence="4">CECT 5091</strain>
    </source>
</reference>
<accession>A0A0P1IMW0</accession>
<dbReference type="PANTHER" id="PTHR43798:SF31">
    <property type="entry name" value="AB HYDROLASE SUPERFAMILY PROTEIN YCLE"/>
    <property type="match status" value="1"/>
</dbReference>
<dbReference type="STRING" id="1715692.RUE5091_03584"/>
<sequence>MQIADIGEVQLHYRVDGDPNGAPIVFANSLGTDLRLWDAMLPHLPAGLRIIRYDKRGHGLSSQPPAPYSMGALVRDAEALLDLLDVRDCVFVGLSIGGLIAQGLAVKRMDQVRALVLSNTAAKIGIPSIWQDRMDAVQQGGIEALADATMERWFSKSFRTTPDHLLWRNMMVRQPVDGYLGCCAAISGTDFYTPTSGLRLPTLGIAGSEDGSTPPDLVRETIELIPGSKFELMRRAGHLPCVEQPAEYAALLRDFLTDIGHI</sequence>
<evidence type="ECO:0000313" key="4">
    <source>
        <dbReference type="Proteomes" id="UP000051260"/>
    </source>
</evidence>
<dbReference type="Gene3D" id="3.40.50.1820">
    <property type="entry name" value="alpha/beta hydrolase"/>
    <property type="match status" value="1"/>
</dbReference>
<dbReference type="InterPro" id="IPR026968">
    <property type="entry name" value="PcaD/CatD"/>
</dbReference>
<keyword evidence="1 3" id="KW-0378">Hydrolase</keyword>
<dbReference type="SUPFAM" id="SSF53474">
    <property type="entry name" value="alpha/beta-Hydrolases"/>
    <property type="match status" value="1"/>
</dbReference>
<dbReference type="Pfam" id="PF00561">
    <property type="entry name" value="Abhydrolase_1"/>
    <property type="match status" value="1"/>
</dbReference>
<name>A0A0P1IMW0_9RHOB</name>
<evidence type="ECO:0000313" key="3">
    <source>
        <dbReference type="EMBL" id="CUK12884.1"/>
    </source>
</evidence>
<feature type="domain" description="AB hydrolase-1" evidence="2">
    <location>
        <begin position="23"/>
        <end position="244"/>
    </location>
</feature>
<proteinExistence type="predicted"/>
<dbReference type="GO" id="GO:0016020">
    <property type="term" value="C:membrane"/>
    <property type="evidence" value="ECO:0007669"/>
    <property type="project" value="TreeGrafter"/>
</dbReference>
<dbReference type="InterPro" id="IPR050266">
    <property type="entry name" value="AB_hydrolase_sf"/>
</dbReference>
<dbReference type="PANTHER" id="PTHR43798">
    <property type="entry name" value="MONOACYLGLYCEROL LIPASE"/>
    <property type="match status" value="1"/>
</dbReference>
<evidence type="ECO:0000259" key="2">
    <source>
        <dbReference type="Pfam" id="PF00561"/>
    </source>
</evidence>
<dbReference type="InterPro" id="IPR029058">
    <property type="entry name" value="AB_hydrolase_fold"/>
</dbReference>
<dbReference type="GO" id="GO:0047570">
    <property type="term" value="F:3-oxoadipate enol-lactonase activity"/>
    <property type="evidence" value="ECO:0007669"/>
    <property type="project" value="UniProtKB-EC"/>
</dbReference>
<dbReference type="EMBL" id="CYUD01000012">
    <property type="protein sequence ID" value="CUK12884.1"/>
    <property type="molecule type" value="Genomic_DNA"/>
</dbReference>
<dbReference type="Proteomes" id="UP000051260">
    <property type="component" value="Unassembled WGS sequence"/>
</dbReference>
<organism evidence="3 4">
    <name type="scientific">Ruegeria denitrificans</name>
    <dbReference type="NCBI Taxonomy" id="1715692"/>
    <lineage>
        <taxon>Bacteria</taxon>
        <taxon>Pseudomonadati</taxon>
        <taxon>Pseudomonadota</taxon>
        <taxon>Alphaproteobacteria</taxon>
        <taxon>Rhodobacterales</taxon>
        <taxon>Roseobacteraceae</taxon>
        <taxon>Ruegeria</taxon>
    </lineage>
</organism>
<dbReference type="OrthoDB" id="9793083at2"/>
<dbReference type="EC" id="3.1.1.24" evidence="3"/>
<dbReference type="NCBIfam" id="TIGR02427">
    <property type="entry name" value="protocat_pcaD"/>
    <property type="match status" value="1"/>
</dbReference>
<dbReference type="AlphaFoldDB" id="A0A0P1IMW0"/>
<dbReference type="InterPro" id="IPR000073">
    <property type="entry name" value="AB_hydrolase_1"/>
</dbReference>